<dbReference type="EMBL" id="JAACXV010011688">
    <property type="protein sequence ID" value="KAF7274973.1"/>
    <property type="molecule type" value="Genomic_DNA"/>
</dbReference>
<dbReference type="PANTHER" id="PTHR19918:SF52">
    <property type="entry name" value="PROTEIN CORTEX"/>
    <property type="match status" value="1"/>
</dbReference>
<dbReference type="AlphaFoldDB" id="A0A834IBI3"/>
<dbReference type="SMART" id="SM00320">
    <property type="entry name" value="WD40"/>
    <property type="match status" value="2"/>
</dbReference>
<evidence type="ECO:0000313" key="3">
    <source>
        <dbReference type="EMBL" id="KAF7274973.1"/>
    </source>
</evidence>
<dbReference type="GO" id="GO:1990757">
    <property type="term" value="F:ubiquitin ligase activator activity"/>
    <property type="evidence" value="ECO:0007669"/>
    <property type="project" value="TreeGrafter"/>
</dbReference>
<evidence type="ECO:0000313" key="4">
    <source>
        <dbReference type="Proteomes" id="UP000625711"/>
    </source>
</evidence>
<evidence type="ECO:0000256" key="2">
    <source>
        <dbReference type="ARBA" id="ARBA00022737"/>
    </source>
</evidence>
<protein>
    <recommendedName>
        <fullName evidence="5">Protein cortex</fullName>
    </recommendedName>
</protein>
<evidence type="ECO:0000256" key="1">
    <source>
        <dbReference type="ARBA" id="ARBA00022574"/>
    </source>
</evidence>
<dbReference type="Proteomes" id="UP000625711">
    <property type="component" value="Unassembled WGS sequence"/>
</dbReference>
<evidence type="ECO:0008006" key="5">
    <source>
        <dbReference type="Google" id="ProtNLM"/>
    </source>
</evidence>
<dbReference type="InterPro" id="IPR036322">
    <property type="entry name" value="WD40_repeat_dom_sf"/>
</dbReference>
<dbReference type="PANTHER" id="PTHR19918">
    <property type="entry name" value="CELL DIVISION CYCLE 20 CDC20 FIZZY -RELATED"/>
    <property type="match status" value="1"/>
</dbReference>
<sequence length="452" mass="52206">MKQATNAHYSLDRFIPRRCINLELNHYNLTHSEKDYLSSTPIENELLNETFINTAKYANMITNYRKLLLRSIYQQTPDRPYQMPVLDVPEKTPSHTWPVKPRRKPLIKRPEIILDMPDISTTIYHHVIDWGKSGLLATIFHSEVYLWPFRDSKPQQTDSGGTILDCIKWNKSGTHFAVSRTLSRLSIFDAERLKITRNFYCKCDDCVITAIEWTSKEYVFSGCSKGAINVVFKNSYRSDHTIGVLTEEIIDLQLSCNERYLTVRGMSGSCVVFKLAQTMEEVFVAKGGCNYIKSTAWHPWKESVLAIADITNTIYLWNINNRKLIDKSVAKPFFREENIIDCLTFNPVSAELLVSFYCESSDPDTSLGYNFLTVFSDMHTIVDELKFHNARVPFALWDGTGTKLATVSVDENLAIWEFFGEAASDIRGKRPQKRRDIFSVFDNERRFNECLR</sequence>
<dbReference type="GO" id="GO:0010997">
    <property type="term" value="F:anaphase-promoting complex binding"/>
    <property type="evidence" value="ECO:0007669"/>
    <property type="project" value="InterPro"/>
</dbReference>
<accession>A0A834IBI3</accession>
<dbReference type="InterPro" id="IPR033010">
    <property type="entry name" value="Cdc20/Fizzy"/>
</dbReference>
<dbReference type="Gene3D" id="2.130.10.10">
    <property type="entry name" value="YVTN repeat-like/Quinoprotein amine dehydrogenase"/>
    <property type="match status" value="1"/>
</dbReference>
<reference evidence="3" key="1">
    <citation type="submission" date="2020-08" db="EMBL/GenBank/DDBJ databases">
        <title>Genome sequencing and assembly of the red palm weevil Rhynchophorus ferrugineus.</title>
        <authorList>
            <person name="Dias G.B."/>
            <person name="Bergman C.M."/>
            <person name="Manee M."/>
        </authorList>
    </citation>
    <scope>NUCLEOTIDE SEQUENCE</scope>
    <source>
        <strain evidence="3">AA-2017</strain>
        <tissue evidence="3">Whole larva</tissue>
    </source>
</reference>
<dbReference type="SUPFAM" id="SSF50978">
    <property type="entry name" value="WD40 repeat-like"/>
    <property type="match status" value="1"/>
</dbReference>
<dbReference type="InterPro" id="IPR001680">
    <property type="entry name" value="WD40_rpt"/>
</dbReference>
<dbReference type="GO" id="GO:1905786">
    <property type="term" value="P:positive regulation of anaphase-promoting complex-dependent catabolic process"/>
    <property type="evidence" value="ECO:0007669"/>
    <property type="project" value="TreeGrafter"/>
</dbReference>
<organism evidence="3 4">
    <name type="scientific">Rhynchophorus ferrugineus</name>
    <name type="common">Red palm weevil</name>
    <name type="synonym">Curculio ferrugineus</name>
    <dbReference type="NCBI Taxonomy" id="354439"/>
    <lineage>
        <taxon>Eukaryota</taxon>
        <taxon>Metazoa</taxon>
        <taxon>Ecdysozoa</taxon>
        <taxon>Arthropoda</taxon>
        <taxon>Hexapoda</taxon>
        <taxon>Insecta</taxon>
        <taxon>Pterygota</taxon>
        <taxon>Neoptera</taxon>
        <taxon>Endopterygota</taxon>
        <taxon>Coleoptera</taxon>
        <taxon>Polyphaga</taxon>
        <taxon>Cucujiformia</taxon>
        <taxon>Curculionidae</taxon>
        <taxon>Dryophthorinae</taxon>
        <taxon>Rhynchophorus</taxon>
    </lineage>
</organism>
<keyword evidence="1" id="KW-0853">WD repeat</keyword>
<dbReference type="GO" id="GO:0031145">
    <property type="term" value="P:anaphase-promoting complex-dependent catabolic process"/>
    <property type="evidence" value="ECO:0007669"/>
    <property type="project" value="TreeGrafter"/>
</dbReference>
<gene>
    <name evidence="3" type="ORF">GWI33_012364</name>
</gene>
<dbReference type="InterPro" id="IPR015943">
    <property type="entry name" value="WD40/YVTN_repeat-like_dom_sf"/>
</dbReference>
<name>A0A834IBI3_RHYFE</name>
<proteinExistence type="predicted"/>
<dbReference type="OrthoDB" id="10263272at2759"/>
<dbReference type="GO" id="GO:0005680">
    <property type="term" value="C:anaphase-promoting complex"/>
    <property type="evidence" value="ECO:0007669"/>
    <property type="project" value="TreeGrafter"/>
</dbReference>
<keyword evidence="2" id="KW-0677">Repeat</keyword>
<keyword evidence="4" id="KW-1185">Reference proteome</keyword>
<comment type="caution">
    <text evidence="3">The sequence shown here is derived from an EMBL/GenBank/DDBJ whole genome shotgun (WGS) entry which is preliminary data.</text>
</comment>